<keyword evidence="2" id="KW-1185">Reference proteome</keyword>
<protein>
    <submittedName>
        <fullName evidence="1">Uncharacterized protein</fullName>
    </submittedName>
</protein>
<dbReference type="RefSeq" id="WP_323378159.1">
    <property type="nucleotide sequence ID" value="NZ_WEGJ01000015.1"/>
</dbReference>
<organism evidence="1 2">
    <name type="scientific">Streptomyces smaragdinus</name>
    <dbReference type="NCBI Taxonomy" id="2585196"/>
    <lineage>
        <taxon>Bacteria</taxon>
        <taxon>Bacillati</taxon>
        <taxon>Actinomycetota</taxon>
        <taxon>Actinomycetes</taxon>
        <taxon>Kitasatosporales</taxon>
        <taxon>Streptomycetaceae</taxon>
        <taxon>Streptomyces</taxon>
    </lineage>
</organism>
<accession>A0A7K0CJS2</accession>
<evidence type="ECO:0000313" key="2">
    <source>
        <dbReference type="Proteomes" id="UP000466345"/>
    </source>
</evidence>
<evidence type="ECO:0000313" key="1">
    <source>
        <dbReference type="EMBL" id="MQY13740.1"/>
    </source>
</evidence>
<sequence>MTSRDNETADLREAALPHYQVILDSTDWASLETPSGMGASLPKALARLVDHDPAVRKAAIADVIGVIEHQNTIYGVTAPVATYVAAILSHPATESGDYFENGEEAQHYPTRAALLEWLGSAAYEAADEVVAIGERHWNGEFLADYPAMRAFRDLRPLLHSAVHPLLSHHHAAVREEALMAAIPLVEHPALTSHQDELAGHAHVWLSTGSHIGKRAFVLEALKAWGHDTTAFENADDLAERERCARLEAERSGDPWGSLGCSEIPSF</sequence>
<proteinExistence type="predicted"/>
<reference evidence="1 2" key="1">
    <citation type="submission" date="2019-10" db="EMBL/GenBank/DDBJ databases">
        <title>Streptomyces smaragdinus sp. nov. and Streptomyces fabii sp. nov., isolated from the gut of fungus growing-termite Macrotermes natalensis.</title>
        <authorList>
            <person name="Schwitalla J."/>
            <person name="Benndorf R."/>
            <person name="Martin K."/>
            <person name="De Beer W."/>
            <person name="Kaster A.-K."/>
            <person name="Vollmers J."/>
            <person name="Poulsen M."/>
            <person name="Beemelmanns C."/>
        </authorList>
    </citation>
    <scope>NUCLEOTIDE SEQUENCE [LARGE SCALE GENOMIC DNA]</scope>
    <source>
        <strain evidence="1 2">RB5</strain>
    </source>
</reference>
<gene>
    <name evidence="1" type="ORF">SRB5_38920</name>
</gene>
<name>A0A7K0CJS2_9ACTN</name>
<dbReference type="AlphaFoldDB" id="A0A7K0CJS2"/>
<comment type="caution">
    <text evidence="1">The sequence shown here is derived from an EMBL/GenBank/DDBJ whole genome shotgun (WGS) entry which is preliminary data.</text>
</comment>
<dbReference type="Gene3D" id="1.25.10.10">
    <property type="entry name" value="Leucine-rich Repeat Variant"/>
    <property type="match status" value="1"/>
</dbReference>
<dbReference type="Proteomes" id="UP000466345">
    <property type="component" value="Unassembled WGS sequence"/>
</dbReference>
<dbReference type="EMBL" id="WEGJ01000015">
    <property type="protein sequence ID" value="MQY13740.1"/>
    <property type="molecule type" value="Genomic_DNA"/>
</dbReference>
<dbReference type="InterPro" id="IPR011989">
    <property type="entry name" value="ARM-like"/>
</dbReference>